<feature type="region of interest" description="Disordered" evidence="3">
    <location>
        <begin position="368"/>
        <end position="415"/>
    </location>
</feature>
<feature type="region of interest" description="Disordered" evidence="3">
    <location>
        <begin position="1"/>
        <end position="95"/>
    </location>
</feature>
<feature type="compositionally biased region" description="Low complexity" evidence="3">
    <location>
        <begin position="75"/>
        <end position="95"/>
    </location>
</feature>
<accession>A0A4V2YEU5</accession>
<organism evidence="4 5">
    <name type="scientific">Kribbella turkmenica</name>
    <dbReference type="NCBI Taxonomy" id="2530375"/>
    <lineage>
        <taxon>Bacteria</taxon>
        <taxon>Bacillati</taxon>
        <taxon>Actinomycetota</taxon>
        <taxon>Actinomycetes</taxon>
        <taxon>Propionibacteriales</taxon>
        <taxon>Kribbellaceae</taxon>
        <taxon>Kribbella</taxon>
    </lineage>
</organism>
<dbReference type="EMBL" id="SMKR01000100">
    <property type="protein sequence ID" value="TDD20667.1"/>
    <property type="molecule type" value="Genomic_DNA"/>
</dbReference>
<feature type="compositionally biased region" description="Basic and acidic residues" evidence="3">
    <location>
        <begin position="15"/>
        <end position="26"/>
    </location>
</feature>
<dbReference type="AlphaFoldDB" id="A0A4V2YEU5"/>
<gene>
    <name evidence="4" type="ORF">E1218_22095</name>
</gene>
<dbReference type="PANTHER" id="PTHR33969:SF2">
    <property type="entry name" value="SEGREGATION AND CONDENSATION PROTEIN A"/>
    <property type="match status" value="1"/>
</dbReference>
<evidence type="ECO:0000256" key="2">
    <source>
        <dbReference type="ARBA" id="ARBA00044777"/>
    </source>
</evidence>
<dbReference type="PANTHER" id="PTHR33969">
    <property type="entry name" value="SEGREGATION AND CONDENSATION PROTEIN A"/>
    <property type="match status" value="1"/>
</dbReference>
<dbReference type="Proteomes" id="UP000295172">
    <property type="component" value="Unassembled WGS sequence"/>
</dbReference>
<sequence length="415" mass="45158">MPHGRCRRPQVQRSDPARHEDHRVRDGGGAARPGTDQTRAARRARPDRRPRPDRPRGDRRPAGGLRRPRPGLGAGTAAQGLGMSSSDSLPLDLSAGPSADGVPTVAEGKGFSVHLVNFEGPFDLLLQLISKHKLDITEIALSQVTDDFIAHIKALGSEWDLDQTSEFLLIAATLLDLKAARLLPKGEVEDSEDLALLEARDLLFARLLQYRAFKQIASLMQERMAAESKRFPRAVGMEPRFAELLPEVLLGIDPAGLAALAARALAPKTDVPEGVSLAHLHAPAVTVREQAVVIVDRLRRQRSTTFRALVSDSPDTVTTVCRFLALLELFREAAVSFEQVTPLGELTIRWTGSDEGEIDVSDEFDEVAKPEAEDGEAPEVPGEVDFLEPGESLTEDDNPEDTAQPSEGPDETVNQ</sequence>
<evidence type="ECO:0000256" key="3">
    <source>
        <dbReference type="SAM" id="MobiDB-lite"/>
    </source>
</evidence>
<keyword evidence="5" id="KW-1185">Reference proteome</keyword>
<keyword evidence="1" id="KW-0159">Chromosome partition</keyword>
<name>A0A4V2YEU5_9ACTN</name>
<dbReference type="OrthoDB" id="9811016at2"/>
<feature type="compositionally biased region" description="Acidic residues" evidence="3">
    <location>
        <begin position="385"/>
        <end position="400"/>
    </location>
</feature>
<dbReference type="Gene3D" id="6.10.250.2410">
    <property type="match status" value="1"/>
</dbReference>
<evidence type="ECO:0000313" key="4">
    <source>
        <dbReference type="EMBL" id="TDD20667.1"/>
    </source>
</evidence>
<feature type="compositionally biased region" description="Basic and acidic residues" evidence="3">
    <location>
        <begin position="47"/>
        <end position="61"/>
    </location>
</feature>
<dbReference type="InterPro" id="IPR003768">
    <property type="entry name" value="ScpA"/>
</dbReference>
<feature type="compositionally biased region" description="Basic residues" evidence="3">
    <location>
        <begin position="1"/>
        <end position="10"/>
    </location>
</feature>
<evidence type="ECO:0000256" key="1">
    <source>
        <dbReference type="ARBA" id="ARBA00022829"/>
    </source>
</evidence>
<dbReference type="Pfam" id="PF02616">
    <property type="entry name" value="SMC_ScpA"/>
    <property type="match status" value="1"/>
</dbReference>
<comment type="caution">
    <text evidence="4">The sequence shown here is derived from an EMBL/GenBank/DDBJ whole genome shotgun (WGS) entry which is preliminary data.</text>
</comment>
<protein>
    <recommendedName>
        <fullName evidence="2">Segregation and condensation protein A</fullName>
    </recommendedName>
</protein>
<proteinExistence type="predicted"/>
<evidence type="ECO:0000313" key="5">
    <source>
        <dbReference type="Proteomes" id="UP000295172"/>
    </source>
</evidence>
<dbReference type="GO" id="GO:0007059">
    <property type="term" value="P:chromosome segregation"/>
    <property type="evidence" value="ECO:0007669"/>
    <property type="project" value="UniProtKB-KW"/>
</dbReference>
<reference evidence="4 5" key="1">
    <citation type="submission" date="2019-02" db="EMBL/GenBank/DDBJ databases">
        <title>Draft genome sequences of novel Actinobacteria.</title>
        <authorList>
            <person name="Sahin N."/>
            <person name="Ay H."/>
            <person name="Saygin H."/>
        </authorList>
    </citation>
    <scope>NUCLEOTIDE SEQUENCE [LARGE SCALE GENOMIC DNA]</scope>
    <source>
        <strain evidence="4 5">16K104</strain>
    </source>
</reference>